<feature type="region of interest" description="Disordered" evidence="11">
    <location>
        <begin position="1235"/>
        <end position="1274"/>
    </location>
</feature>
<dbReference type="Pfam" id="PF07554">
    <property type="entry name" value="FIVAR"/>
    <property type="match status" value="4"/>
</dbReference>
<dbReference type="InterPro" id="IPR013320">
    <property type="entry name" value="ConA-like_dom_sf"/>
</dbReference>
<keyword evidence="9" id="KW-0119">Carbohydrate metabolism</keyword>
<dbReference type="Gene3D" id="1.20.1270.90">
    <property type="entry name" value="AF1782-like"/>
    <property type="match status" value="3"/>
</dbReference>
<dbReference type="InterPro" id="IPR010720">
    <property type="entry name" value="Alpha-L-AF_C"/>
</dbReference>
<evidence type="ECO:0000313" key="17">
    <source>
        <dbReference type="Proteomes" id="UP000886879"/>
    </source>
</evidence>
<evidence type="ECO:0000256" key="11">
    <source>
        <dbReference type="SAM" id="MobiDB-lite"/>
    </source>
</evidence>
<evidence type="ECO:0000256" key="4">
    <source>
        <dbReference type="ARBA" id="ARBA00011165"/>
    </source>
</evidence>
<reference evidence="16" key="2">
    <citation type="journal article" date="2021" name="PeerJ">
        <title>Extensive microbial diversity within the chicken gut microbiome revealed by metagenomics and culture.</title>
        <authorList>
            <person name="Gilroy R."/>
            <person name="Ravi A."/>
            <person name="Getino M."/>
            <person name="Pursley I."/>
            <person name="Horton D.L."/>
            <person name="Alikhan N.F."/>
            <person name="Baker D."/>
            <person name="Gharbi K."/>
            <person name="Hall N."/>
            <person name="Watson M."/>
            <person name="Adriaenssens E.M."/>
            <person name="Foster-Nyarko E."/>
            <person name="Jarju S."/>
            <person name="Secka A."/>
            <person name="Antonio M."/>
            <person name="Oren A."/>
            <person name="Chaudhuri R.R."/>
            <person name="La Ragione R."/>
            <person name="Hildebrand F."/>
            <person name="Pallen M.J."/>
        </authorList>
    </citation>
    <scope>NUCLEOTIDE SEQUENCE</scope>
    <source>
        <strain evidence="16">ChiGjej2B2-12916</strain>
    </source>
</reference>
<dbReference type="Pfam" id="PF13385">
    <property type="entry name" value="Laminin_G_3"/>
    <property type="match status" value="1"/>
</dbReference>
<dbReference type="SUPFAM" id="SSF51011">
    <property type="entry name" value="Glycosyl hydrolase domain"/>
    <property type="match status" value="1"/>
</dbReference>
<evidence type="ECO:0000259" key="15">
    <source>
        <dbReference type="SMART" id="SM00813"/>
    </source>
</evidence>
<dbReference type="Pfam" id="PF06964">
    <property type="entry name" value="Alpha-L-AF_C"/>
    <property type="match status" value="1"/>
</dbReference>
<dbReference type="PANTHER" id="PTHR43576:SF3">
    <property type="entry name" value="ALPHA-L-ARABINOFURANOSIDASE C"/>
    <property type="match status" value="1"/>
</dbReference>
<sequence length="1303" mass="141259">MRRRKVRSVVAAALICGLLLPYGLRAHAQSGYPTQGLKDHWSFDSLVSDQGDRTTATLQGNGVQLTDSGNPVFGQVLRFGAGVDNFMKLEDYINTGAGATSFSMWYRYDTTITGDDSAASTVMLQHEGSGRSVLTLRGDGKYHTYVNGTDVVSQRTVVKGGWEHITITIDQDSRQVKFYINGELDSQQALTDNAIDQVLTLRLGAHKTAGNKNPHPMRGDVDEFYVYNRVLTDEEAWAVYADKGTQLCRQQLQELVTQGQTLYDSGSLNQDDAVAVALKQALDGADLTADLAQMKAACAALEEAIANYRAAMPLKLTVNLDDIQREIDADSIFGINHRYSYNGYGTFDSETMKMNEEFAALYQQAGFGSIRYPGGTISNLFNWRTTLGDKESRKNQIHGLYNSGNQTGIAPNFGLGEAADFADEMGSELIYVYSLGRGSAQDAADLVEYMNAEVGTNPNGGIAWADVRAANGHVEPYNVRYFEIGNEMHLGPDAQRDDGVYSQGYWTLYVDGGRENAYINGGVANINKRYTVDEEDWNKVASRSDGSANLVRFLRYANLNPGIMGEDGKIVDDPDFRAVNDGVRVFVGPDDNPAEWTVVDSLESSGPEDTHCVVNYANGSIQFGDGVHGKIPPKGQNIYATYSVDRDGFVDVSQAMRDTMDEINHHSGTDQEIFVYAGYETEGFVNKMAAGGYNDLYDGVVVHPYSGTVSGSTPEEFYDNAMLKTEGSGVNPVKNFASKLPEGKVPVVSEFGIHYNTESQVRSQTHALYIAKVMMEYVNLGSPYIQKHCLSDWYQDEADSLGPTQQAVIQVVPQEGASTTTGEGEFTYFSTPSAHVFQMLNSGFGDHVVSTQMDPPKTQNNVTAVSVLASKDDQGNVYLAMVNVDRLNDYNIQLEIPGMDLAGRSVEVQYLATDGIADENTPEDPDKVHVETETVELGSVSVVNIPAHAFAVVKVPAQVVDKTQLEQTLAQARALQAEDYTADSFAGVEKAMAEAQAVLDNAQATQVEVDAAVMALTQAMEALVEAPEPSEVNKTLLEKTIAYAEGLDTTGVTDSAKAAFEKALTEAKAVMEDKNATQDQVNTAWDNLLNGIWGLGLTQGDKTMLNLVIQRAEAMMDQADKYVETNWQQLVDALAAAKNVAASGDAMQEDVDNATDALLDAILAQRFKANKDILEGLIGKAEGMDLTGYTAQSVATFRSALANAQAVMADATLSEEDQKTVDAAVAALQSAMEGLTAQGETQPSDQPETSQEPEATDKPQATQKPDRVPQTGDSAQMMMYVATLLGSVSLLAGVAYVSRKRRS</sequence>
<protein>
    <recommendedName>
        <fullName evidence="5">non-reducing end alpha-L-arabinofuranosidase</fullName>
        <ecNumber evidence="5">3.2.1.55</ecNumber>
    </recommendedName>
</protein>
<feature type="domain" description="Alpha-L-arabinofuranosidase C-terminal" evidence="15">
    <location>
        <begin position="749"/>
        <end position="949"/>
    </location>
</feature>
<evidence type="ECO:0000256" key="8">
    <source>
        <dbReference type="ARBA" id="ARBA00023157"/>
    </source>
</evidence>
<evidence type="ECO:0000256" key="7">
    <source>
        <dbReference type="ARBA" id="ARBA00022801"/>
    </source>
</evidence>
<evidence type="ECO:0000256" key="3">
    <source>
        <dbReference type="ARBA" id="ARBA00007186"/>
    </source>
</evidence>
<dbReference type="SMART" id="SM00560">
    <property type="entry name" value="LamGL"/>
    <property type="match status" value="1"/>
</dbReference>
<dbReference type="InterPro" id="IPR055235">
    <property type="entry name" value="ASD1_cat"/>
</dbReference>
<name>A0A9D1CI27_9FIRM</name>
<dbReference type="Gene3D" id="2.60.120.200">
    <property type="match status" value="1"/>
</dbReference>
<dbReference type="GO" id="GO:0000272">
    <property type="term" value="P:polysaccharide catabolic process"/>
    <property type="evidence" value="ECO:0007669"/>
    <property type="project" value="TreeGrafter"/>
</dbReference>
<evidence type="ECO:0000256" key="5">
    <source>
        <dbReference type="ARBA" id="ARBA00012670"/>
    </source>
</evidence>
<keyword evidence="12" id="KW-1133">Transmembrane helix</keyword>
<dbReference type="InterPro" id="IPR013780">
    <property type="entry name" value="Glyco_hydro_b"/>
</dbReference>
<dbReference type="SUPFAM" id="SSF51445">
    <property type="entry name" value="(Trans)glycosidases"/>
    <property type="match status" value="1"/>
</dbReference>
<evidence type="ECO:0000313" key="16">
    <source>
        <dbReference type="EMBL" id="HIQ61204.1"/>
    </source>
</evidence>
<feature type="signal peptide" evidence="13">
    <location>
        <begin position="1"/>
        <end position="28"/>
    </location>
</feature>
<keyword evidence="6 13" id="KW-0732">Signal</keyword>
<evidence type="ECO:0000256" key="1">
    <source>
        <dbReference type="ARBA" id="ARBA00001462"/>
    </source>
</evidence>
<keyword evidence="7" id="KW-0378">Hydrolase</keyword>
<dbReference type="EC" id="3.2.1.55" evidence="5"/>
<comment type="catalytic activity">
    <reaction evidence="1">
        <text>Hydrolysis of terminal non-reducing alpha-L-arabinofuranoside residues in alpha-L-arabinosides.</text>
        <dbReference type="EC" id="3.2.1.55"/>
    </reaction>
</comment>
<feature type="chain" id="PRO_5038570918" description="non-reducing end alpha-L-arabinofuranosidase" evidence="13">
    <location>
        <begin position="29"/>
        <end position="1303"/>
    </location>
</feature>
<dbReference type="Gene3D" id="3.20.20.80">
    <property type="entry name" value="Glycosidases"/>
    <property type="match status" value="2"/>
</dbReference>
<dbReference type="Gene3D" id="2.60.40.1180">
    <property type="entry name" value="Golgi alpha-mannosidase II"/>
    <property type="match status" value="1"/>
</dbReference>
<feature type="domain" description="LamG-like jellyroll fold" evidence="14">
    <location>
        <begin position="98"/>
        <end position="234"/>
    </location>
</feature>
<dbReference type="InterPro" id="IPR006558">
    <property type="entry name" value="LamG-like"/>
</dbReference>
<dbReference type="PANTHER" id="PTHR43576">
    <property type="entry name" value="ALPHA-L-ARABINOFURANOSIDASE C-RELATED"/>
    <property type="match status" value="1"/>
</dbReference>
<evidence type="ECO:0000256" key="10">
    <source>
        <dbReference type="ARBA" id="ARBA00023295"/>
    </source>
</evidence>
<reference evidence="16" key="1">
    <citation type="submission" date="2020-10" db="EMBL/GenBank/DDBJ databases">
        <authorList>
            <person name="Gilroy R."/>
        </authorList>
    </citation>
    <scope>NUCLEOTIDE SEQUENCE</scope>
    <source>
        <strain evidence="16">ChiGjej2B2-12916</strain>
    </source>
</reference>
<comment type="pathway">
    <text evidence="2">Glycan metabolism.</text>
</comment>
<evidence type="ECO:0000256" key="12">
    <source>
        <dbReference type="SAM" id="Phobius"/>
    </source>
</evidence>
<dbReference type="SMART" id="SM00813">
    <property type="entry name" value="Alpha-L-AF_C"/>
    <property type="match status" value="1"/>
</dbReference>
<evidence type="ECO:0000256" key="13">
    <source>
        <dbReference type="SAM" id="SignalP"/>
    </source>
</evidence>
<evidence type="ECO:0000256" key="2">
    <source>
        <dbReference type="ARBA" id="ARBA00004881"/>
    </source>
</evidence>
<dbReference type="Pfam" id="PF22848">
    <property type="entry name" value="ASD1_dom"/>
    <property type="match status" value="1"/>
</dbReference>
<evidence type="ECO:0000256" key="6">
    <source>
        <dbReference type="ARBA" id="ARBA00022729"/>
    </source>
</evidence>
<dbReference type="GO" id="GO:0046373">
    <property type="term" value="P:L-arabinose metabolic process"/>
    <property type="evidence" value="ECO:0007669"/>
    <property type="project" value="InterPro"/>
</dbReference>
<keyword evidence="12" id="KW-0472">Membrane</keyword>
<dbReference type="GO" id="GO:0046556">
    <property type="term" value="F:alpha-L-arabinofuranosidase activity"/>
    <property type="evidence" value="ECO:0007669"/>
    <property type="project" value="UniProtKB-EC"/>
</dbReference>
<dbReference type="Proteomes" id="UP000886879">
    <property type="component" value="Unassembled WGS sequence"/>
</dbReference>
<keyword evidence="10" id="KW-0326">Glycosidase</keyword>
<comment type="caution">
    <text evidence="16">The sequence shown here is derived from an EMBL/GenBank/DDBJ whole genome shotgun (WGS) entry which is preliminary data.</text>
</comment>
<proteinExistence type="inferred from homology"/>
<feature type="transmembrane region" description="Helical" evidence="12">
    <location>
        <begin position="1277"/>
        <end position="1297"/>
    </location>
</feature>
<gene>
    <name evidence="16" type="ORF">IAD31_06375</name>
</gene>
<keyword evidence="12" id="KW-0812">Transmembrane</keyword>
<feature type="compositionally biased region" description="Polar residues" evidence="11">
    <location>
        <begin position="1238"/>
        <end position="1263"/>
    </location>
</feature>
<organism evidence="16 17">
    <name type="scientific">Candidatus Enterenecus faecium</name>
    <dbReference type="NCBI Taxonomy" id="2840780"/>
    <lineage>
        <taxon>Bacteria</taxon>
        <taxon>Bacillati</taxon>
        <taxon>Bacillota</taxon>
        <taxon>Clostridia</taxon>
        <taxon>Eubacteriales</taxon>
        <taxon>Candidatus Enterenecus</taxon>
    </lineage>
</organism>
<dbReference type="InterPro" id="IPR017853">
    <property type="entry name" value="GH"/>
</dbReference>
<dbReference type="EMBL" id="DVFO01000064">
    <property type="protein sequence ID" value="HIQ61204.1"/>
    <property type="molecule type" value="Genomic_DNA"/>
</dbReference>
<accession>A0A9D1CI27</accession>
<keyword evidence="8" id="KW-1015">Disulfide bond</keyword>
<comment type="subunit">
    <text evidence="4">Homohexamer; trimer of dimers.</text>
</comment>
<dbReference type="SUPFAM" id="SSF49899">
    <property type="entry name" value="Concanavalin A-like lectins/glucanases"/>
    <property type="match status" value="1"/>
</dbReference>
<evidence type="ECO:0000256" key="9">
    <source>
        <dbReference type="ARBA" id="ARBA00023277"/>
    </source>
</evidence>
<comment type="similarity">
    <text evidence="3">Belongs to the glycosyl hydrolase 51 family.</text>
</comment>
<dbReference type="Gene3D" id="1.20.1270.70">
    <property type="entry name" value="Designed single chain three-helix bundle"/>
    <property type="match status" value="1"/>
</dbReference>
<evidence type="ECO:0000259" key="14">
    <source>
        <dbReference type="SMART" id="SM00560"/>
    </source>
</evidence>